<protein>
    <recommendedName>
        <fullName evidence="10">RagB/SusD domain-containing protein</fullName>
    </recommendedName>
</protein>
<dbReference type="Proteomes" id="UP000016584">
    <property type="component" value="Unassembled WGS sequence"/>
</dbReference>
<evidence type="ECO:0000256" key="4">
    <source>
        <dbReference type="ARBA" id="ARBA00023136"/>
    </source>
</evidence>
<feature type="domain" description="SusD-like N-terminal" evidence="7">
    <location>
        <begin position="21"/>
        <end position="195"/>
    </location>
</feature>
<dbReference type="InterPro" id="IPR033985">
    <property type="entry name" value="SusD-like_N"/>
</dbReference>
<comment type="subcellular location">
    <subcellularLocation>
        <location evidence="1">Cell outer membrane</location>
    </subcellularLocation>
</comment>
<reference evidence="8 9" key="1">
    <citation type="journal article" date="2013" name="Genome Announc.">
        <title>The Draft Genome Sequence of Sphingomonas paucimobilis Strain HER1398 (Proteobacteria), Host to the Giant PAU Phage, Indicates That It Is a Member of the Genus Sphingobacterium (Bacteroidetes).</title>
        <authorList>
            <person name="White R.A.III."/>
            <person name="Suttle C.A."/>
        </authorList>
    </citation>
    <scope>NUCLEOTIDE SEQUENCE [LARGE SCALE GENOMIC DNA]</scope>
    <source>
        <strain evidence="8 9">HER1398</strain>
    </source>
</reference>
<evidence type="ECO:0000259" key="6">
    <source>
        <dbReference type="Pfam" id="PF07980"/>
    </source>
</evidence>
<evidence type="ECO:0000256" key="1">
    <source>
        <dbReference type="ARBA" id="ARBA00004442"/>
    </source>
</evidence>
<dbReference type="OrthoDB" id="5694214at2"/>
<keyword evidence="3" id="KW-0732">Signal</keyword>
<comment type="similarity">
    <text evidence="2">Belongs to the SusD family.</text>
</comment>
<gene>
    <name evidence="8" type="ORF">M472_21655</name>
</gene>
<evidence type="ECO:0000256" key="5">
    <source>
        <dbReference type="ARBA" id="ARBA00023237"/>
    </source>
</evidence>
<evidence type="ECO:0000256" key="3">
    <source>
        <dbReference type="ARBA" id="ARBA00022729"/>
    </source>
</evidence>
<dbReference type="GO" id="GO:0009279">
    <property type="term" value="C:cell outer membrane"/>
    <property type="evidence" value="ECO:0007669"/>
    <property type="project" value="UniProtKB-SubCell"/>
</dbReference>
<dbReference type="RefSeq" id="WP_021068222.1">
    <property type="nucleotide sequence ID" value="NZ_ATDL01000001.1"/>
</dbReference>
<dbReference type="AlphaFoldDB" id="U2I1G8"/>
<evidence type="ECO:0000256" key="2">
    <source>
        <dbReference type="ARBA" id="ARBA00006275"/>
    </source>
</evidence>
<sequence length="493" mass="55826">MRYLYIGLLFAAGLLQSCEGFLEDEPKYALTDKNSITDYEKAKAAIGGIYSRTQTGEWSGDLYVRLASKSGLYKYGDQDYEMSYREQDFKNERIWPNFYNALNAANFAISGIEKLDVAKFPSAEAKDNLIAEARTLRGWINLNILLNFGHWWAEDASAYGLVYRDQQSDLSNVQQPRVSVGESYQRIIQDLDFGISHGAVFKSSRYVSKQFAQAIKAKLLLYRGAALGDNTMLTESLDLVNSILTQSPSAFAMEAKLEDVYIKAWDTNESLFSMYLENNGNRTFYAGYVYTKGVVSNGTRLPLAPGVELTAGLQYGADWYKADPRWPIVTGPVRSGETWDETKYHTFKKVCRLGAVAGLQATPVDEKYTVYHFRYPELYLMKSELLARTGASITEALAPINQMRAKRVSPVLPALQATSKDELMDLIFKEIVMETFLENGSEFFATLRFQKDGKPYIETIKDDVQFQQNRVCYPIPKEEILANKLIKQNPELN</sequence>
<dbReference type="STRING" id="1346330.M472_21655"/>
<keyword evidence="4" id="KW-0472">Membrane</keyword>
<dbReference type="InterPro" id="IPR011990">
    <property type="entry name" value="TPR-like_helical_dom_sf"/>
</dbReference>
<keyword evidence="9" id="KW-1185">Reference proteome</keyword>
<dbReference type="PATRIC" id="fig|1346330.5.peg.22"/>
<dbReference type="eggNOG" id="COG3193">
    <property type="taxonomic scope" value="Bacteria"/>
</dbReference>
<proteinExistence type="inferred from homology"/>
<evidence type="ECO:0000313" key="9">
    <source>
        <dbReference type="Proteomes" id="UP000016584"/>
    </source>
</evidence>
<accession>U2I1G8</accession>
<dbReference type="Pfam" id="PF07980">
    <property type="entry name" value="SusD_RagB"/>
    <property type="match status" value="1"/>
</dbReference>
<dbReference type="Gene3D" id="1.25.40.390">
    <property type="match status" value="1"/>
</dbReference>
<dbReference type="PROSITE" id="PS51257">
    <property type="entry name" value="PROKAR_LIPOPROTEIN"/>
    <property type="match status" value="1"/>
</dbReference>
<organism evidence="8 9">
    <name type="scientific">Sphingobacterium paucimobilis HER1398</name>
    <dbReference type="NCBI Taxonomy" id="1346330"/>
    <lineage>
        <taxon>Bacteria</taxon>
        <taxon>Pseudomonadati</taxon>
        <taxon>Bacteroidota</taxon>
        <taxon>Sphingobacteriia</taxon>
        <taxon>Sphingobacteriales</taxon>
        <taxon>Sphingobacteriaceae</taxon>
        <taxon>Sphingobacterium</taxon>
    </lineage>
</organism>
<feature type="domain" description="RagB/SusD" evidence="6">
    <location>
        <begin position="321"/>
        <end position="490"/>
    </location>
</feature>
<evidence type="ECO:0000313" key="8">
    <source>
        <dbReference type="EMBL" id="ERJ61365.1"/>
    </source>
</evidence>
<evidence type="ECO:0000259" key="7">
    <source>
        <dbReference type="Pfam" id="PF14322"/>
    </source>
</evidence>
<name>U2I1G8_9SPHI</name>
<comment type="caution">
    <text evidence="8">The sequence shown here is derived from an EMBL/GenBank/DDBJ whole genome shotgun (WGS) entry which is preliminary data.</text>
</comment>
<evidence type="ECO:0008006" key="10">
    <source>
        <dbReference type="Google" id="ProtNLM"/>
    </source>
</evidence>
<dbReference type="Pfam" id="PF14322">
    <property type="entry name" value="SusD-like_3"/>
    <property type="match status" value="1"/>
</dbReference>
<dbReference type="InterPro" id="IPR012944">
    <property type="entry name" value="SusD_RagB_dom"/>
</dbReference>
<dbReference type="EMBL" id="ATDL01000001">
    <property type="protein sequence ID" value="ERJ61365.1"/>
    <property type="molecule type" value="Genomic_DNA"/>
</dbReference>
<keyword evidence="5" id="KW-0998">Cell outer membrane</keyword>
<dbReference type="SUPFAM" id="SSF48452">
    <property type="entry name" value="TPR-like"/>
    <property type="match status" value="1"/>
</dbReference>